<dbReference type="RefSeq" id="WP_123564029.1">
    <property type="nucleotide sequence ID" value="NZ_RJVJ01000003.1"/>
</dbReference>
<accession>A0A8G1UAH6</accession>
<protein>
    <submittedName>
        <fullName evidence="1">Protein involved in plasmid replication-relaxation</fullName>
    </submittedName>
</protein>
<name>A0A8G1UAH6_9ACTN</name>
<dbReference type="Proteomes" id="UP000267408">
    <property type="component" value="Unassembled WGS sequence"/>
</dbReference>
<gene>
    <name evidence="1" type="ORF">EDD39_7550</name>
</gene>
<dbReference type="Pfam" id="PF13814">
    <property type="entry name" value="Replic_Relax"/>
    <property type="match status" value="1"/>
</dbReference>
<dbReference type="InterPro" id="IPR025855">
    <property type="entry name" value="Replic_Relax"/>
</dbReference>
<evidence type="ECO:0000313" key="2">
    <source>
        <dbReference type="Proteomes" id="UP000267408"/>
    </source>
</evidence>
<sequence>MTGDLETDHDVLVTLARFTLAAAEQLHQLHGGQAGLKQTQKRLTRLHTEGLAEFITLPQAGRAKAWHLTAAGASATAAFPETRRPDGTSAAAAAEPDALRYGRSHFLNLGRIHCAFVTDARTRGEDCGPLDLTPAPEHRAGTDGPLYRPAAELAYTANLDHTRLRLRAFVELHRPDTGTEPIAGQLAACARLWEQTGPGGAGRAWERLWKTFPRLLVVLTGTTATEARTAVADLRLAAEERPGLAEMLTAVPAGAARLEDLLQHGPAAPIWHPLTGQERRPCGWTEL</sequence>
<proteinExistence type="predicted"/>
<organism evidence="1 2">
    <name type="scientific">Kitasatospora cineracea</name>
    <dbReference type="NCBI Taxonomy" id="88074"/>
    <lineage>
        <taxon>Bacteria</taxon>
        <taxon>Bacillati</taxon>
        <taxon>Actinomycetota</taxon>
        <taxon>Actinomycetes</taxon>
        <taxon>Kitasatosporales</taxon>
        <taxon>Streptomycetaceae</taxon>
        <taxon>Kitasatospora</taxon>
    </lineage>
</organism>
<evidence type="ECO:0000313" key="1">
    <source>
        <dbReference type="EMBL" id="ROR35884.1"/>
    </source>
</evidence>
<dbReference type="AlphaFoldDB" id="A0A8G1UAH6"/>
<dbReference type="EMBL" id="RJVJ01000003">
    <property type="protein sequence ID" value="ROR35884.1"/>
    <property type="molecule type" value="Genomic_DNA"/>
</dbReference>
<comment type="caution">
    <text evidence="1">The sequence shown here is derived from an EMBL/GenBank/DDBJ whole genome shotgun (WGS) entry which is preliminary data.</text>
</comment>
<reference evidence="1 2" key="1">
    <citation type="submission" date="2018-11" db="EMBL/GenBank/DDBJ databases">
        <title>Sequencing the genomes of 1000 actinobacteria strains.</title>
        <authorList>
            <person name="Klenk H.-P."/>
        </authorList>
    </citation>
    <scope>NUCLEOTIDE SEQUENCE [LARGE SCALE GENOMIC DNA]</scope>
    <source>
        <strain evidence="1 2">DSM 44780</strain>
    </source>
</reference>
<dbReference type="OrthoDB" id="3870553at2"/>